<evidence type="ECO:0000256" key="1">
    <source>
        <dbReference type="ARBA" id="ARBA00022490"/>
    </source>
</evidence>
<dbReference type="InterPro" id="IPR003029">
    <property type="entry name" value="S1_domain"/>
</dbReference>
<dbReference type="PANTHER" id="PTHR23355:SF9">
    <property type="entry name" value="DIS3-LIKE EXONUCLEASE 2"/>
    <property type="match status" value="1"/>
</dbReference>
<dbReference type="KEGG" id="ebz:J7S26_05155"/>
<evidence type="ECO:0000256" key="2">
    <source>
        <dbReference type="ARBA" id="ARBA00022722"/>
    </source>
</evidence>
<dbReference type="InterPro" id="IPR013223">
    <property type="entry name" value="RNase_B_OB_dom"/>
</dbReference>
<keyword evidence="2 6" id="KW-0540">Nuclease</keyword>
<dbReference type="GO" id="GO:0008859">
    <property type="term" value="F:exoribonuclease II activity"/>
    <property type="evidence" value="ECO:0007669"/>
    <property type="project" value="UniProtKB-UniRule"/>
</dbReference>
<comment type="catalytic activity">
    <reaction evidence="6">
        <text>Exonucleolytic cleavage in the 3'- to 5'-direction to yield nucleoside 5'-phosphates.</text>
        <dbReference type="EC" id="3.1.13.1"/>
    </reaction>
</comment>
<dbReference type="InterPro" id="IPR050180">
    <property type="entry name" value="RNR_Ribonuclease"/>
</dbReference>
<keyword evidence="5 6" id="KW-0694">RNA-binding</keyword>
<dbReference type="PROSITE" id="PS50126">
    <property type="entry name" value="S1"/>
    <property type="match status" value="1"/>
</dbReference>
<dbReference type="InterPro" id="IPR011805">
    <property type="entry name" value="RNase_R"/>
</dbReference>
<dbReference type="Pfam" id="PF08206">
    <property type="entry name" value="OB_RNB"/>
    <property type="match status" value="1"/>
</dbReference>
<dbReference type="SUPFAM" id="SSF50249">
    <property type="entry name" value="Nucleic acid-binding proteins"/>
    <property type="match status" value="2"/>
</dbReference>
<keyword evidence="4 6" id="KW-0269">Exonuclease</keyword>
<evidence type="ECO:0000256" key="7">
    <source>
        <dbReference type="SAM" id="Coils"/>
    </source>
</evidence>
<dbReference type="GO" id="GO:0005829">
    <property type="term" value="C:cytosol"/>
    <property type="evidence" value="ECO:0007669"/>
    <property type="project" value="TreeGrafter"/>
</dbReference>
<evidence type="ECO:0000256" key="3">
    <source>
        <dbReference type="ARBA" id="ARBA00022801"/>
    </source>
</evidence>
<dbReference type="GO" id="GO:0006402">
    <property type="term" value="P:mRNA catabolic process"/>
    <property type="evidence" value="ECO:0007669"/>
    <property type="project" value="TreeGrafter"/>
</dbReference>
<sequence length="707" mass="75836">MFEATPRGFGFVKTPEGEFYVPAKAANGAMDGDEVELSVRFEKRNPSRLRHEGRRADERPVAQVARVLVRAHADLVGRFEVAEPFGVVVPLDPSIPYDVFTRLGEGVPARDGDLVRVTMLEYPTRRSAATGVVAEVVGGVDEETLAIESIIVRQGLPVSFSPEALAEAEAVDVGAEEALAHGAADLRGRLVFTIDPADARDFDDALSIDERPDGGWDLAGAVLLRPERAACAARWRLGVSIADVSAYVPEGGALDRDARERGTSAYLVDRVLPMLPERLSNGVCSLVPGQDRRVLHVDVYLDDAAECAAFRAYPAVIRSAARLTYDQAQRLLAGDGAGAAGVPASEGAGDGVLEAGAAPAEEARLRASLAALHKVAQARIARRRDLGGVPFDTPEAKVRLDARKRPVAIEVREKTDATSLVEEAMIAANEAVATCLAQAGGAGMYRVHAAPDPGRLQDLAGVFGEFSWFADIDQDAFAAGNPYALQAVLAAAEGRPEGELVNMLLLRAMQRADYRDACEGHYGLASAAYTHFTSPIRRYPDLVVHRLLKERICAHAQAGGAGVRATGKRAKKKQRDLAELAAHCSRTERRAEEAARQSQETKMVELLADSVGAAFSAIVSGVTERGLFVRLDCTAEGFLPARLLGRERFAFDPRSLMLTGEATGKAYRLGQRIAVVLESADPAARRLTFSLARPSSKKGKTVRALRR</sequence>
<evidence type="ECO:0000313" key="11">
    <source>
        <dbReference type="Proteomes" id="UP000636394"/>
    </source>
</evidence>
<dbReference type="Pfam" id="PF00575">
    <property type="entry name" value="S1"/>
    <property type="match status" value="1"/>
</dbReference>
<dbReference type="InterPro" id="IPR001900">
    <property type="entry name" value="RNase_II/R"/>
</dbReference>
<dbReference type="EMBL" id="CP072829">
    <property type="protein sequence ID" value="QTU85208.1"/>
    <property type="molecule type" value="Genomic_DNA"/>
</dbReference>
<comment type="similarity">
    <text evidence="6">Belongs to the RNR ribonuclease family. RNase R subfamily.</text>
</comment>
<evidence type="ECO:0000256" key="6">
    <source>
        <dbReference type="HAMAP-Rule" id="MF_01895"/>
    </source>
</evidence>
<comment type="function">
    <text evidence="6">3'-5' exoribonuclease that releases 5'-nucleoside monophosphates and is involved in maturation of structured RNAs.</text>
</comment>
<dbReference type="InterPro" id="IPR022966">
    <property type="entry name" value="RNase_II/R_CS"/>
</dbReference>
<reference evidence="10" key="2">
    <citation type="submission" date="2021-04" db="EMBL/GenBank/DDBJ databases">
        <title>Novel species in family Eggerthellaceae.</title>
        <authorList>
            <person name="Zhang G."/>
        </authorList>
    </citation>
    <scope>NUCLEOTIDE SEQUENCE</scope>
    <source>
        <strain evidence="10">Zg-886</strain>
    </source>
</reference>
<reference evidence="9 11" key="1">
    <citation type="submission" date="2019-11" db="EMBL/GenBank/DDBJ databases">
        <title>Eggerthellaceae novel genus isolated from the rectal contents of marmort.</title>
        <authorList>
            <person name="Zhang G."/>
        </authorList>
    </citation>
    <scope>NUCLEOTIDE SEQUENCE [LARGE SCALE GENOMIC DNA]</scope>
    <source>
        <strain evidence="11">zg-886</strain>
        <strain evidence="9">Zg-886</strain>
    </source>
</reference>
<feature type="coiled-coil region" evidence="7">
    <location>
        <begin position="570"/>
        <end position="597"/>
    </location>
</feature>
<feature type="domain" description="S1 motif" evidence="8">
    <location>
        <begin position="612"/>
        <end position="692"/>
    </location>
</feature>
<dbReference type="InterPro" id="IPR040476">
    <property type="entry name" value="CSD2"/>
</dbReference>
<dbReference type="PANTHER" id="PTHR23355">
    <property type="entry name" value="RIBONUCLEASE"/>
    <property type="match status" value="1"/>
</dbReference>
<dbReference type="EC" id="3.1.13.1" evidence="6"/>
<gene>
    <name evidence="6" type="primary">rnr</name>
    <name evidence="9" type="ORF">GMI68_06865</name>
    <name evidence="10" type="ORF">J7S26_05155</name>
</gene>
<dbReference type="SMART" id="SM00955">
    <property type="entry name" value="RNB"/>
    <property type="match status" value="1"/>
</dbReference>
<evidence type="ECO:0000259" key="8">
    <source>
        <dbReference type="PROSITE" id="PS50126"/>
    </source>
</evidence>
<evidence type="ECO:0000313" key="9">
    <source>
        <dbReference type="EMBL" id="NHM14484.1"/>
    </source>
</evidence>
<dbReference type="SMART" id="SM00316">
    <property type="entry name" value="S1"/>
    <property type="match status" value="1"/>
</dbReference>
<keyword evidence="7" id="KW-0175">Coiled coil</keyword>
<comment type="subcellular location">
    <subcellularLocation>
        <location evidence="6">Cytoplasm</location>
    </subcellularLocation>
</comment>
<keyword evidence="11" id="KW-1185">Reference proteome</keyword>
<dbReference type="Proteomes" id="UP000671910">
    <property type="component" value="Chromosome"/>
</dbReference>
<dbReference type="Proteomes" id="UP000636394">
    <property type="component" value="Unassembled WGS sequence"/>
</dbReference>
<evidence type="ECO:0000313" key="12">
    <source>
        <dbReference type="Proteomes" id="UP000671910"/>
    </source>
</evidence>
<dbReference type="Pfam" id="PF00773">
    <property type="entry name" value="RNB"/>
    <property type="match status" value="1"/>
</dbReference>
<dbReference type="InterPro" id="IPR012340">
    <property type="entry name" value="NA-bd_OB-fold"/>
</dbReference>
<accession>A0A9E6SV60</accession>
<dbReference type="Gene3D" id="2.40.50.140">
    <property type="entry name" value="Nucleic acid-binding proteins"/>
    <property type="match status" value="2"/>
</dbReference>
<dbReference type="CDD" id="cd04471">
    <property type="entry name" value="S1_RNase_R"/>
    <property type="match status" value="1"/>
</dbReference>
<name>A0A9E6SV60_9ACTN</name>
<organism evidence="10 12">
    <name type="scientific">Xiamenia xianingshaonis</name>
    <dbReference type="NCBI Taxonomy" id="2682776"/>
    <lineage>
        <taxon>Bacteria</taxon>
        <taxon>Bacillati</taxon>
        <taxon>Actinomycetota</taxon>
        <taxon>Coriobacteriia</taxon>
        <taxon>Eggerthellales</taxon>
        <taxon>Eggerthellaceae</taxon>
        <taxon>Xiamenia</taxon>
    </lineage>
</organism>
<proteinExistence type="inferred from homology"/>
<evidence type="ECO:0000256" key="5">
    <source>
        <dbReference type="ARBA" id="ARBA00022884"/>
    </source>
</evidence>
<dbReference type="PROSITE" id="PS01175">
    <property type="entry name" value="RIBONUCLEASE_II"/>
    <property type="match status" value="1"/>
</dbReference>
<keyword evidence="1 6" id="KW-0963">Cytoplasm</keyword>
<dbReference type="EMBL" id="WPCR01000008">
    <property type="protein sequence ID" value="NHM14484.1"/>
    <property type="molecule type" value="Genomic_DNA"/>
</dbReference>
<dbReference type="AlphaFoldDB" id="A0A9E6SV60"/>
<dbReference type="HAMAP" id="MF_01895">
    <property type="entry name" value="RNase_R"/>
    <property type="match status" value="1"/>
</dbReference>
<dbReference type="GO" id="GO:0003723">
    <property type="term" value="F:RNA binding"/>
    <property type="evidence" value="ECO:0007669"/>
    <property type="project" value="UniProtKB-UniRule"/>
</dbReference>
<evidence type="ECO:0000256" key="4">
    <source>
        <dbReference type="ARBA" id="ARBA00022839"/>
    </source>
</evidence>
<evidence type="ECO:0000313" key="10">
    <source>
        <dbReference type="EMBL" id="QTU85208.1"/>
    </source>
</evidence>
<keyword evidence="3 6" id="KW-0378">Hydrolase</keyword>
<protein>
    <recommendedName>
        <fullName evidence="6">Ribonuclease R</fullName>
        <shortName evidence="6">RNase R</shortName>
        <ecNumber evidence="6">3.1.13.1</ecNumber>
    </recommendedName>
</protein>
<dbReference type="Pfam" id="PF17876">
    <property type="entry name" value="CSD2"/>
    <property type="match status" value="1"/>
</dbReference>